<sequence>ATPPTNLQTARRGAPIASTPLDQVTFPIRNVPITAALTATATKRGAQAKGSRSDSPAPKSIKN</sequence>
<dbReference type="Proteomes" id="UP001432322">
    <property type="component" value="Unassembled WGS sequence"/>
</dbReference>
<evidence type="ECO:0000256" key="1">
    <source>
        <dbReference type="SAM" id="MobiDB-lite"/>
    </source>
</evidence>
<proteinExistence type="predicted"/>
<feature type="region of interest" description="Disordered" evidence="1">
    <location>
        <begin position="1"/>
        <end position="20"/>
    </location>
</feature>
<comment type="caution">
    <text evidence="2">The sequence shown here is derived from an EMBL/GenBank/DDBJ whole genome shotgun (WGS) entry which is preliminary data.</text>
</comment>
<evidence type="ECO:0000313" key="2">
    <source>
        <dbReference type="EMBL" id="GMT36913.1"/>
    </source>
</evidence>
<feature type="region of interest" description="Disordered" evidence="1">
    <location>
        <begin position="41"/>
        <end position="63"/>
    </location>
</feature>
<gene>
    <name evidence="2" type="ORF">PFISCL1PPCAC_28210</name>
</gene>
<protein>
    <submittedName>
        <fullName evidence="2">Uncharacterized protein</fullName>
    </submittedName>
</protein>
<dbReference type="EMBL" id="BTSY01000007">
    <property type="protein sequence ID" value="GMT36913.1"/>
    <property type="molecule type" value="Genomic_DNA"/>
</dbReference>
<name>A0AAV5X2S7_9BILA</name>
<accession>A0AAV5X2S7</accession>
<keyword evidence="3" id="KW-1185">Reference proteome</keyword>
<organism evidence="2 3">
    <name type="scientific">Pristionchus fissidentatus</name>
    <dbReference type="NCBI Taxonomy" id="1538716"/>
    <lineage>
        <taxon>Eukaryota</taxon>
        <taxon>Metazoa</taxon>
        <taxon>Ecdysozoa</taxon>
        <taxon>Nematoda</taxon>
        <taxon>Chromadorea</taxon>
        <taxon>Rhabditida</taxon>
        <taxon>Rhabditina</taxon>
        <taxon>Diplogasteromorpha</taxon>
        <taxon>Diplogasteroidea</taxon>
        <taxon>Neodiplogasteridae</taxon>
        <taxon>Pristionchus</taxon>
    </lineage>
</organism>
<evidence type="ECO:0000313" key="3">
    <source>
        <dbReference type="Proteomes" id="UP001432322"/>
    </source>
</evidence>
<dbReference type="AlphaFoldDB" id="A0AAV5X2S7"/>
<feature type="non-terminal residue" evidence="2">
    <location>
        <position position="1"/>
    </location>
</feature>
<reference evidence="2" key="1">
    <citation type="submission" date="2023-10" db="EMBL/GenBank/DDBJ databases">
        <title>Genome assembly of Pristionchus species.</title>
        <authorList>
            <person name="Yoshida K."/>
            <person name="Sommer R.J."/>
        </authorList>
    </citation>
    <scope>NUCLEOTIDE SEQUENCE</scope>
    <source>
        <strain evidence="2">RS5133</strain>
    </source>
</reference>